<accession>A0A9X3EYT5</accession>
<sequence>MALLPEYGSVAISVGEYGEVRYARLLSAASELHARGLVGVKYGEAGFRVALKDEGRRQLRGASEG</sequence>
<dbReference type="RefSeq" id="WP_267775350.1">
    <property type="nucleotide sequence ID" value="NZ_JAPNKE010000002.1"/>
</dbReference>
<dbReference type="EMBL" id="JAPNKE010000002">
    <property type="protein sequence ID" value="MCY1012020.1"/>
    <property type="molecule type" value="Genomic_DNA"/>
</dbReference>
<name>A0A9X3EYT5_9BACT</name>
<comment type="caution">
    <text evidence="1">The sequence shown here is derived from an EMBL/GenBank/DDBJ whole genome shotgun (WGS) entry which is preliminary data.</text>
</comment>
<protein>
    <submittedName>
        <fullName evidence="1">Uncharacterized protein</fullName>
    </submittedName>
</protein>
<reference evidence="1" key="1">
    <citation type="submission" date="2022-11" db="EMBL/GenBank/DDBJ databases">
        <title>Minimal conservation of predation-associated metabolite biosynthetic gene clusters underscores biosynthetic potential of Myxococcota including descriptions for ten novel species: Archangium lansinium sp. nov., Myxococcus landrumus sp. nov., Nannocystis bai.</title>
        <authorList>
            <person name="Ahearne A."/>
            <person name="Stevens C."/>
            <person name="Phillips K."/>
        </authorList>
    </citation>
    <scope>NUCLEOTIDE SEQUENCE</scope>
    <source>
        <strain evidence="1">Na p29</strain>
    </source>
</reference>
<dbReference type="Proteomes" id="UP001150924">
    <property type="component" value="Unassembled WGS sequence"/>
</dbReference>
<evidence type="ECO:0000313" key="2">
    <source>
        <dbReference type="Proteomes" id="UP001150924"/>
    </source>
</evidence>
<evidence type="ECO:0000313" key="1">
    <source>
        <dbReference type="EMBL" id="MCY1012020.1"/>
    </source>
</evidence>
<organism evidence="1 2">
    <name type="scientific">Nannocystis pusilla</name>
    <dbReference type="NCBI Taxonomy" id="889268"/>
    <lineage>
        <taxon>Bacteria</taxon>
        <taxon>Pseudomonadati</taxon>
        <taxon>Myxococcota</taxon>
        <taxon>Polyangia</taxon>
        <taxon>Nannocystales</taxon>
        <taxon>Nannocystaceae</taxon>
        <taxon>Nannocystis</taxon>
    </lineage>
</organism>
<proteinExistence type="predicted"/>
<gene>
    <name evidence="1" type="ORF">OV079_42045</name>
</gene>
<keyword evidence="2" id="KW-1185">Reference proteome</keyword>
<dbReference type="AlphaFoldDB" id="A0A9X3EYT5"/>